<comment type="subcellular location">
    <subcellularLocation>
        <location evidence="1">Cell membrane</location>
        <topology evidence="1">Multi-pass membrane protein</topology>
    </subcellularLocation>
</comment>
<evidence type="ECO:0000256" key="4">
    <source>
        <dbReference type="ARBA" id="ARBA00022692"/>
    </source>
</evidence>
<name>A0A919XDT8_9BACL</name>
<dbReference type="PANTHER" id="PTHR23513:SF6">
    <property type="entry name" value="MAJOR FACILITATOR SUPERFAMILY ASSOCIATED DOMAIN-CONTAINING PROTEIN"/>
    <property type="match status" value="1"/>
</dbReference>
<feature type="transmembrane region" description="Helical" evidence="7">
    <location>
        <begin position="45"/>
        <end position="67"/>
    </location>
</feature>
<dbReference type="InterPro" id="IPR020846">
    <property type="entry name" value="MFS_dom"/>
</dbReference>
<dbReference type="GO" id="GO:0005886">
    <property type="term" value="C:plasma membrane"/>
    <property type="evidence" value="ECO:0007669"/>
    <property type="project" value="UniProtKB-SubCell"/>
</dbReference>
<keyword evidence="10" id="KW-1185">Reference proteome</keyword>
<dbReference type="RefSeq" id="WP_160040375.1">
    <property type="nucleotide sequence ID" value="NZ_BORQ01000001.1"/>
</dbReference>
<feature type="transmembrane region" description="Helical" evidence="7">
    <location>
        <begin position="348"/>
        <end position="366"/>
    </location>
</feature>
<evidence type="ECO:0000256" key="5">
    <source>
        <dbReference type="ARBA" id="ARBA00022989"/>
    </source>
</evidence>
<dbReference type="Gene3D" id="1.20.1250.20">
    <property type="entry name" value="MFS general substrate transporter like domains"/>
    <property type="match status" value="1"/>
</dbReference>
<evidence type="ECO:0000259" key="8">
    <source>
        <dbReference type="PROSITE" id="PS50850"/>
    </source>
</evidence>
<dbReference type="AlphaFoldDB" id="A0A919XDT8"/>
<dbReference type="Proteomes" id="UP000679779">
    <property type="component" value="Unassembled WGS sequence"/>
</dbReference>
<evidence type="ECO:0000256" key="2">
    <source>
        <dbReference type="ARBA" id="ARBA00022448"/>
    </source>
</evidence>
<keyword evidence="3" id="KW-1003">Cell membrane</keyword>
<reference evidence="9" key="1">
    <citation type="submission" date="2021-03" db="EMBL/GenBank/DDBJ databases">
        <title>Antimicrobial resistance genes in bacteria isolated from Japanese honey, and their potential for conferring macrolide and lincosamide resistance in the American foulbrood pathogen Paenibacillus larvae.</title>
        <authorList>
            <person name="Okamoto M."/>
            <person name="Kumagai M."/>
            <person name="Kanamori H."/>
            <person name="Takamatsu D."/>
        </authorList>
    </citation>
    <scope>NUCLEOTIDE SEQUENCE</scope>
    <source>
        <strain evidence="9">J2TS6</strain>
    </source>
</reference>
<feature type="transmembrane region" description="Helical" evidence="7">
    <location>
        <begin position="168"/>
        <end position="187"/>
    </location>
</feature>
<feature type="transmembrane region" description="Helical" evidence="7">
    <location>
        <begin position="140"/>
        <end position="162"/>
    </location>
</feature>
<dbReference type="InterPro" id="IPR036259">
    <property type="entry name" value="MFS_trans_sf"/>
</dbReference>
<evidence type="ECO:0000256" key="7">
    <source>
        <dbReference type="SAM" id="Phobius"/>
    </source>
</evidence>
<proteinExistence type="predicted"/>
<comment type="caution">
    <text evidence="9">The sequence shown here is derived from an EMBL/GenBank/DDBJ whole genome shotgun (WGS) entry which is preliminary data.</text>
</comment>
<dbReference type="PANTHER" id="PTHR23513">
    <property type="entry name" value="INTEGRAL MEMBRANE EFFLUX PROTEIN-RELATED"/>
    <property type="match status" value="1"/>
</dbReference>
<dbReference type="EMBL" id="BORQ01000001">
    <property type="protein sequence ID" value="GIO30346.1"/>
    <property type="molecule type" value="Genomic_DNA"/>
</dbReference>
<keyword evidence="6 7" id="KW-0472">Membrane</keyword>
<feature type="transmembrane region" description="Helical" evidence="7">
    <location>
        <begin position="261"/>
        <end position="282"/>
    </location>
</feature>
<dbReference type="PROSITE" id="PS50850">
    <property type="entry name" value="MFS"/>
    <property type="match status" value="1"/>
</dbReference>
<dbReference type="CDD" id="cd06173">
    <property type="entry name" value="MFS_MefA_like"/>
    <property type="match status" value="1"/>
</dbReference>
<keyword evidence="5 7" id="KW-1133">Transmembrane helix</keyword>
<keyword evidence="2" id="KW-0813">Transport</keyword>
<evidence type="ECO:0000256" key="1">
    <source>
        <dbReference type="ARBA" id="ARBA00004651"/>
    </source>
</evidence>
<evidence type="ECO:0000256" key="6">
    <source>
        <dbReference type="ARBA" id="ARBA00023136"/>
    </source>
</evidence>
<keyword evidence="4 7" id="KW-0812">Transmembrane</keyword>
<dbReference type="GO" id="GO:0022857">
    <property type="term" value="F:transmembrane transporter activity"/>
    <property type="evidence" value="ECO:0007669"/>
    <property type="project" value="InterPro"/>
</dbReference>
<dbReference type="SUPFAM" id="SSF103473">
    <property type="entry name" value="MFS general substrate transporter"/>
    <property type="match status" value="1"/>
</dbReference>
<feature type="transmembrane region" description="Helical" evidence="7">
    <location>
        <begin position="223"/>
        <end position="249"/>
    </location>
</feature>
<feature type="transmembrane region" description="Helical" evidence="7">
    <location>
        <begin position="378"/>
        <end position="397"/>
    </location>
</feature>
<organism evidence="9 10">
    <name type="scientific">Paenibacillus albilobatus</name>
    <dbReference type="NCBI Taxonomy" id="2716884"/>
    <lineage>
        <taxon>Bacteria</taxon>
        <taxon>Bacillati</taxon>
        <taxon>Bacillota</taxon>
        <taxon>Bacilli</taxon>
        <taxon>Bacillales</taxon>
        <taxon>Paenibacillaceae</taxon>
        <taxon>Paenibacillus</taxon>
    </lineage>
</organism>
<dbReference type="Pfam" id="PF07690">
    <property type="entry name" value="MFS_1"/>
    <property type="match status" value="1"/>
</dbReference>
<evidence type="ECO:0000256" key="3">
    <source>
        <dbReference type="ARBA" id="ARBA00022475"/>
    </source>
</evidence>
<sequence length="410" mass="43824">MLSSLKLFRHRFIRTILISNVFSQLGIWVRNFAILLYVMDKTEGNALYVSLVSVAEYAPMFIFALIGGVFADRWKPRKTLVGCDLLSAASAGAVWLALLSGIWEAVFLATLVSSVLSQFSQPSGMKWFKIHVADELAQPAMSLLQALFAVFMVMGPVVGTAVYQTFGIHAAIGVTGISFLLSAAVLLRIPPDSPDDAQANAAAGSWIQDLKAGIRYVAGRKTLLMLSVCFLLVGLGVGLITPLGIFVVTEKLALPASNLKWLSIPYGIGEIVGGIATFAVASRIAPSKLLMLGLLVDAAGIVLTGLSGMLWVTMLAQFIIALLQPAIFIGNQTLVMQQTEAEYIGRVTGIRTPLMSGAMLVMTGLSGVFKNMFPLESVYGFAGLLLAAGCLAVLPLYRVGRDANSTEEDR</sequence>
<feature type="transmembrane region" description="Helical" evidence="7">
    <location>
        <begin position="102"/>
        <end position="119"/>
    </location>
</feature>
<accession>A0A919XDT8</accession>
<evidence type="ECO:0000313" key="9">
    <source>
        <dbReference type="EMBL" id="GIO30346.1"/>
    </source>
</evidence>
<protein>
    <submittedName>
        <fullName evidence="9">MFS transporter</fullName>
    </submittedName>
</protein>
<evidence type="ECO:0000313" key="10">
    <source>
        <dbReference type="Proteomes" id="UP000679779"/>
    </source>
</evidence>
<gene>
    <name evidence="9" type="ORF">J2TS6_14870</name>
</gene>
<feature type="domain" description="Major facilitator superfamily (MFS) profile" evidence="8">
    <location>
        <begin position="222"/>
        <end position="410"/>
    </location>
</feature>
<feature type="transmembrane region" description="Helical" evidence="7">
    <location>
        <begin position="12"/>
        <end position="39"/>
    </location>
</feature>
<feature type="transmembrane region" description="Helical" evidence="7">
    <location>
        <begin position="289"/>
        <end position="312"/>
    </location>
</feature>
<dbReference type="InterPro" id="IPR011701">
    <property type="entry name" value="MFS"/>
</dbReference>